<sequence length="83" mass="10298">MQYKISKMQYKQRLWRFLQWLNELNDDSNNNNNNNNNNTIYYILYVFIRHNFHTFNQNRKKEGFQGLGLGEKREQYKKCNTNL</sequence>
<dbReference type="EMBL" id="BARW01000167">
    <property type="protein sequence ID" value="GAI60479.1"/>
    <property type="molecule type" value="Genomic_DNA"/>
</dbReference>
<dbReference type="AlphaFoldDB" id="X1RYB2"/>
<gene>
    <name evidence="1" type="ORF">S12H4_00984</name>
</gene>
<evidence type="ECO:0000313" key="1">
    <source>
        <dbReference type="EMBL" id="GAI60479.1"/>
    </source>
</evidence>
<accession>X1RYB2</accession>
<organism evidence="1">
    <name type="scientific">marine sediment metagenome</name>
    <dbReference type="NCBI Taxonomy" id="412755"/>
    <lineage>
        <taxon>unclassified sequences</taxon>
        <taxon>metagenomes</taxon>
        <taxon>ecological metagenomes</taxon>
    </lineage>
</organism>
<reference evidence="1" key="1">
    <citation type="journal article" date="2014" name="Front. Microbiol.">
        <title>High frequency of phylogenetically diverse reductive dehalogenase-homologous genes in deep subseafloor sedimentary metagenomes.</title>
        <authorList>
            <person name="Kawai M."/>
            <person name="Futagami T."/>
            <person name="Toyoda A."/>
            <person name="Takaki Y."/>
            <person name="Nishi S."/>
            <person name="Hori S."/>
            <person name="Arai W."/>
            <person name="Tsubouchi T."/>
            <person name="Morono Y."/>
            <person name="Uchiyama I."/>
            <person name="Ito T."/>
            <person name="Fujiyama A."/>
            <person name="Inagaki F."/>
            <person name="Takami H."/>
        </authorList>
    </citation>
    <scope>NUCLEOTIDE SEQUENCE</scope>
    <source>
        <strain evidence="1">Expedition CK06-06</strain>
    </source>
</reference>
<proteinExistence type="predicted"/>
<comment type="caution">
    <text evidence="1">The sequence shown here is derived from an EMBL/GenBank/DDBJ whole genome shotgun (WGS) entry which is preliminary data.</text>
</comment>
<protein>
    <submittedName>
        <fullName evidence="1">Uncharacterized protein</fullName>
    </submittedName>
</protein>
<name>X1RYB2_9ZZZZ</name>